<accession>A0A4R2M919</accession>
<organism evidence="3 4">
    <name type="scientific">Rubrivivax gelatinosus</name>
    <name type="common">Rhodocyclus gelatinosus</name>
    <name type="synonym">Rhodopseudomonas gelatinosa</name>
    <dbReference type="NCBI Taxonomy" id="28068"/>
    <lineage>
        <taxon>Bacteria</taxon>
        <taxon>Pseudomonadati</taxon>
        <taxon>Pseudomonadota</taxon>
        <taxon>Betaproteobacteria</taxon>
        <taxon>Burkholderiales</taxon>
        <taxon>Sphaerotilaceae</taxon>
        <taxon>Rubrivivax</taxon>
    </lineage>
</organism>
<dbReference type="Pfam" id="PF11992">
    <property type="entry name" value="TgpA_N"/>
    <property type="match status" value="1"/>
</dbReference>
<dbReference type="SMART" id="SM00460">
    <property type="entry name" value="TGc"/>
    <property type="match status" value="1"/>
</dbReference>
<comment type="caution">
    <text evidence="3">The sequence shown here is derived from an EMBL/GenBank/DDBJ whole genome shotgun (WGS) entry which is preliminary data.</text>
</comment>
<protein>
    <submittedName>
        <fullName evidence="3">Transglutaminase superfamily protein</fullName>
    </submittedName>
</protein>
<dbReference type="AlphaFoldDB" id="A0A4R2M919"/>
<evidence type="ECO:0000313" key="4">
    <source>
        <dbReference type="Proteomes" id="UP000295106"/>
    </source>
</evidence>
<feature type="transmembrane region" description="Helical" evidence="1">
    <location>
        <begin position="131"/>
        <end position="149"/>
    </location>
</feature>
<sequence length="662" mass="72437">MTIAARMTREARDTLFLLAVIGWTLLPHAAHVPAWCSLLAGVILAWRGWLAVGNRPLPGRWVLVALLLAAGGLTFWSERTLLGKEAGVTLLVVLMTLKTLELRARRDALVVFFLGFFVVLTNFLYSQSLLVAASMLLSVWGLLAALVLAHMPVGRPPLARAGALAARAALLGAPVMVALFLLFPRLGPLWGVPEDAAGRTGLSGTMRLGGVASVANDESIALRVRFDGAAPPPEAMYFRGPVLARFDGLDWTRLPEPPLRARVQTLGAPLRYEMTLEPSRLAMLPLLEATPADGGPQIDGWSLRLRTDLQWQLDRPLTDRVRLQATAWTTYRHGPRTATPALDDLRRLPPGYNPRTLAWARELRTRPELAGADARTLAAALMRHVADGGYGYTLEPGPYGRDAIDEFWLERKLGFCEHFAAAFVVAMRAMDVPARVVTGYQGTDPVAVDGWWIVRQSNAHAWAEYWQPGVGWLRADPTAAVAPERVQRGRSLPPTPGLVAGTIGAVNPALAAGLRQAWETLNNRWNQAVLNYSRQRQFDLLRALGVESPDWQDLARALVLLAAAAAAAGAGWALWDRHRQDPWQRLQARVQRALAVRGVEVGPQHGPRARAERVRAALGTAGEPLAAQLEALDRLRYGDGVVQPARRWWPGFAKALRQVGRP</sequence>
<dbReference type="PANTHER" id="PTHR42736:SF1">
    <property type="entry name" value="PROTEIN-GLUTAMINE GAMMA-GLUTAMYLTRANSFERASE"/>
    <property type="match status" value="1"/>
</dbReference>
<dbReference type="Gene3D" id="3.10.620.30">
    <property type="match status" value="1"/>
</dbReference>
<dbReference type="InterPro" id="IPR021878">
    <property type="entry name" value="TgpA_N"/>
</dbReference>
<name>A0A4R2M919_RUBGE</name>
<feature type="transmembrane region" description="Helical" evidence="1">
    <location>
        <begin position="161"/>
        <end position="183"/>
    </location>
</feature>
<dbReference type="RefSeq" id="WP_242478546.1">
    <property type="nucleotide sequence ID" value="NZ_CP181386.1"/>
</dbReference>
<feature type="transmembrane region" description="Helical" evidence="1">
    <location>
        <begin position="58"/>
        <end position="76"/>
    </location>
</feature>
<keyword evidence="1" id="KW-0812">Transmembrane</keyword>
<proteinExistence type="predicted"/>
<dbReference type="Proteomes" id="UP000295106">
    <property type="component" value="Unassembled WGS sequence"/>
</dbReference>
<reference evidence="3 4" key="1">
    <citation type="submission" date="2019-03" db="EMBL/GenBank/DDBJ databases">
        <title>Genomic Encyclopedia of Type Strains, Phase IV (KMG-IV): sequencing the most valuable type-strain genomes for metagenomic binning, comparative biology and taxonomic classification.</title>
        <authorList>
            <person name="Goeker M."/>
        </authorList>
    </citation>
    <scope>NUCLEOTIDE SEQUENCE [LARGE SCALE GENOMIC DNA]</scope>
    <source>
        <strain evidence="3 4">DSM 1709</strain>
    </source>
</reference>
<evidence type="ECO:0000259" key="2">
    <source>
        <dbReference type="SMART" id="SM00460"/>
    </source>
</evidence>
<dbReference type="EMBL" id="SLXD01000003">
    <property type="protein sequence ID" value="TCP03819.1"/>
    <property type="molecule type" value="Genomic_DNA"/>
</dbReference>
<dbReference type="Pfam" id="PF01841">
    <property type="entry name" value="Transglut_core"/>
    <property type="match status" value="1"/>
</dbReference>
<dbReference type="GeneID" id="99684155"/>
<keyword evidence="1" id="KW-0472">Membrane</keyword>
<keyword evidence="1" id="KW-1133">Transmembrane helix</keyword>
<dbReference type="PANTHER" id="PTHR42736">
    <property type="entry name" value="PROTEIN-GLUTAMINE GAMMA-GLUTAMYLTRANSFERASE"/>
    <property type="match status" value="1"/>
</dbReference>
<dbReference type="SUPFAM" id="SSF54001">
    <property type="entry name" value="Cysteine proteinases"/>
    <property type="match status" value="1"/>
</dbReference>
<evidence type="ECO:0000313" key="3">
    <source>
        <dbReference type="EMBL" id="TCP03819.1"/>
    </source>
</evidence>
<feature type="transmembrane region" description="Helical" evidence="1">
    <location>
        <begin position="108"/>
        <end position="125"/>
    </location>
</feature>
<dbReference type="InterPro" id="IPR002931">
    <property type="entry name" value="Transglutaminase-like"/>
</dbReference>
<evidence type="ECO:0000256" key="1">
    <source>
        <dbReference type="SAM" id="Phobius"/>
    </source>
</evidence>
<dbReference type="InterPro" id="IPR038765">
    <property type="entry name" value="Papain-like_cys_pep_sf"/>
</dbReference>
<dbReference type="InterPro" id="IPR052901">
    <property type="entry name" value="Bact_TGase-like"/>
</dbReference>
<feature type="domain" description="Transglutaminase-like" evidence="2">
    <location>
        <begin position="408"/>
        <end position="479"/>
    </location>
</feature>
<gene>
    <name evidence="3" type="ORF">EV684_10364</name>
</gene>